<feature type="transmembrane region" description="Helical" evidence="6">
    <location>
        <begin position="270"/>
        <end position="287"/>
    </location>
</feature>
<comment type="subcellular location">
    <subcellularLocation>
        <location evidence="1">Membrane</location>
        <topology evidence="1">Multi-pass membrane protein</topology>
    </subcellularLocation>
</comment>
<feature type="transmembrane region" description="Helical" evidence="6">
    <location>
        <begin position="209"/>
        <end position="230"/>
    </location>
</feature>
<sequence length="361" mass="40052">MIYKIKGTLTSALFVVAVLLVLSILVLTPMLSMIILAGVFAYAVRPIARRLEPFLRYQSLAIMVAMVVVILPLIIIVIYCIDALIQSAPAIISAVKATNLGNVTTSSIQNSPQFTQYFPTSFYPYLGSATGMVETVLSDILRGVASYMVSLVQSLPNLALELFVFFAATFYLARDGDRLWSYVDMAIPHERKGFFQNLFRETDNVLKSIFYGHFLTAMLVGVISGIGFYLLGYPYSLFLGILTGFTQVVPFIGHWPTYTVLAIYDLFTGNYLRMVLVILLSIALSVLDMYLRPQISGRYADIHPMIFLLGFICGPLLLGLVGFIIGPLILGVAYAAVLAYKKSKKSEKEVESQYKDKVETE</sequence>
<reference evidence="8" key="1">
    <citation type="journal article" date="2020" name="bioRxiv">
        <title>A rank-normalized archaeal taxonomy based on genome phylogeny resolves widespread incomplete and uneven classifications.</title>
        <authorList>
            <person name="Rinke C."/>
            <person name="Chuvochina M."/>
            <person name="Mussig A.J."/>
            <person name="Chaumeil P.-A."/>
            <person name="Waite D.W."/>
            <person name="Whitman W.B."/>
            <person name="Parks D.H."/>
            <person name="Hugenholtz P."/>
        </authorList>
    </citation>
    <scope>NUCLEOTIDE SEQUENCE [LARGE SCALE GENOMIC DNA]</scope>
</reference>
<comment type="similarity">
    <text evidence="2">Belongs to the autoinducer-2 exporter (AI-2E) (TC 2.A.86) family.</text>
</comment>
<keyword evidence="4 6" id="KW-1133">Transmembrane helix</keyword>
<proteinExistence type="inferred from homology"/>
<evidence type="ECO:0000256" key="5">
    <source>
        <dbReference type="ARBA" id="ARBA00023136"/>
    </source>
</evidence>
<accession>A0A7J4TLC0</accession>
<name>A0A7J4TLC0_9EURY</name>
<dbReference type="EMBL" id="DUHE01000209">
    <property type="protein sequence ID" value="HII84661.1"/>
    <property type="molecule type" value="Genomic_DNA"/>
</dbReference>
<keyword evidence="3 6" id="KW-0812">Transmembrane</keyword>
<dbReference type="Pfam" id="PF01594">
    <property type="entry name" value="AI-2E_transport"/>
    <property type="match status" value="1"/>
</dbReference>
<feature type="transmembrane region" description="Helical" evidence="6">
    <location>
        <begin position="237"/>
        <end position="258"/>
    </location>
</feature>
<feature type="transmembrane region" description="Helical" evidence="6">
    <location>
        <begin position="12"/>
        <end position="40"/>
    </location>
</feature>
<feature type="transmembrane region" description="Helical" evidence="6">
    <location>
        <begin position="299"/>
        <end position="317"/>
    </location>
</feature>
<feature type="transmembrane region" description="Helical" evidence="6">
    <location>
        <begin position="60"/>
        <end position="81"/>
    </location>
</feature>
<dbReference type="InterPro" id="IPR002549">
    <property type="entry name" value="AI-2E-like"/>
</dbReference>
<comment type="caution">
    <text evidence="7">The sequence shown here is derived from an EMBL/GenBank/DDBJ whole genome shotgun (WGS) entry which is preliminary data.</text>
</comment>
<evidence type="ECO:0000256" key="3">
    <source>
        <dbReference type="ARBA" id="ARBA00022692"/>
    </source>
</evidence>
<gene>
    <name evidence="7" type="ORF">HA271_07475</name>
</gene>
<evidence type="ECO:0000313" key="7">
    <source>
        <dbReference type="EMBL" id="HII84661.1"/>
    </source>
</evidence>
<dbReference type="Proteomes" id="UP000586031">
    <property type="component" value="Unassembled WGS sequence"/>
</dbReference>
<evidence type="ECO:0000256" key="2">
    <source>
        <dbReference type="ARBA" id="ARBA00009773"/>
    </source>
</evidence>
<dbReference type="PANTHER" id="PTHR21716">
    <property type="entry name" value="TRANSMEMBRANE PROTEIN"/>
    <property type="match status" value="1"/>
</dbReference>
<evidence type="ECO:0000256" key="6">
    <source>
        <dbReference type="SAM" id="Phobius"/>
    </source>
</evidence>
<keyword evidence="5 6" id="KW-0472">Membrane</keyword>
<organism evidence="7 8">
    <name type="scientific">Methanobacterium subterraneum</name>
    <dbReference type="NCBI Taxonomy" id="59277"/>
    <lineage>
        <taxon>Archaea</taxon>
        <taxon>Methanobacteriati</taxon>
        <taxon>Methanobacteriota</taxon>
        <taxon>Methanomada group</taxon>
        <taxon>Methanobacteria</taxon>
        <taxon>Methanobacteriales</taxon>
        <taxon>Methanobacteriaceae</taxon>
        <taxon>Methanobacterium</taxon>
    </lineage>
</organism>
<dbReference type="AlphaFoldDB" id="A0A7J4TLC0"/>
<evidence type="ECO:0000256" key="4">
    <source>
        <dbReference type="ARBA" id="ARBA00022989"/>
    </source>
</evidence>
<protein>
    <submittedName>
        <fullName evidence="7">AI-2E family transporter</fullName>
    </submittedName>
</protein>
<dbReference type="GO" id="GO:0016020">
    <property type="term" value="C:membrane"/>
    <property type="evidence" value="ECO:0007669"/>
    <property type="project" value="UniProtKB-SubCell"/>
</dbReference>
<evidence type="ECO:0000256" key="1">
    <source>
        <dbReference type="ARBA" id="ARBA00004141"/>
    </source>
</evidence>
<dbReference type="PANTHER" id="PTHR21716:SF4">
    <property type="entry name" value="TRANSMEMBRANE PROTEIN 245"/>
    <property type="match status" value="1"/>
</dbReference>
<evidence type="ECO:0000313" key="8">
    <source>
        <dbReference type="Proteomes" id="UP000586031"/>
    </source>
</evidence>